<evidence type="ECO:0000313" key="4">
    <source>
        <dbReference type="Proteomes" id="UP000005387"/>
    </source>
</evidence>
<keyword evidence="1" id="KW-0812">Transmembrane</keyword>
<keyword evidence="4" id="KW-1185">Reference proteome</keyword>
<dbReference type="InterPro" id="IPR043128">
    <property type="entry name" value="Rev_trsase/Diguanyl_cyclase"/>
</dbReference>
<dbReference type="AlphaFoldDB" id="E0IBD9"/>
<evidence type="ECO:0000313" key="3">
    <source>
        <dbReference type="EMBL" id="EFM10019.1"/>
    </source>
</evidence>
<dbReference type="Gene3D" id="3.30.70.270">
    <property type="match status" value="1"/>
</dbReference>
<feature type="transmembrane region" description="Helical" evidence="1">
    <location>
        <begin position="76"/>
        <end position="92"/>
    </location>
</feature>
<proteinExistence type="predicted"/>
<feature type="domain" description="GGDEF" evidence="2">
    <location>
        <begin position="208"/>
        <end position="339"/>
    </location>
</feature>
<dbReference type="InterPro" id="IPR050469">
    <property type="entry name" value="Diguanylate_Cyclase"/>
</dbReference>
<dbReference type="InterPro" id="IPR000160">
    <property type="entry name" value="GGDEF_dom"/>
</dbReference>
<sequence>MLGFWTFLALSVLVELAYWGVTARSDVLMPSVLQLVIMLITQYGLTRLNKTLHEYVMIMSSTLLASVYIFSYDTDYLCFLLLLPILLTIYYLDTRKLLLAAFIALLPLQFYYWAGSALFAHTSPPLHEQLGTTIIFAFVAFISWATIRRGQALIQYSTKIHYTNQDLLVKTVLMDKLIKTDALTELYNHITFHEYLEHLIIQHEANDLSLQLALIDIDNFKLVNDQYGHRAGDAILRRVSEIIRTESGANDVAARYGGEEFAILLTDKMPEQSLALLEKLRVKIAAETHDLLDGKKVTISIGFSRYRPWEGKEVFFARTDAALYMAKKSGKNQIVHADEIDPHSGNAEAASTSA</sequence>
<dbReference type="PROSITE" id="PS50887">
    <property type="entry name" value="GGDEF"/>
    <property type="match status" value="1"/>
</dbReference>
<feature type="transmembrane region" description="Helical" evidence="1">
    <location>
        <begin position="97"/>
        <end position="114"/>
    </location>
</feature>
<reference evidence="3 4" key="1">
    <citation type="submission" date="2010-07" db="EMBL/GenBank/DDBJ databases">
        <title>The draft genome of Paenibacillus curdlanolyticus YK9.</title>
        <authorList>
            <consortium name="US DOE Joint Genome Institute (JGI-PGF)"/>
            <person name="Lucas S."/>
            <person name="Copeland A."/>
            <person name="Lapidus A."/>
            <person name="Cheng J.-F."/>
            <person name="Bruce D."/>
            <person name="Goodwin L."/>
            <person name="Pitluck S."/>
            <person name="Land M.L."/>
            <person name="Hauser L."/>
            <person name="Chang Y.-J."/>
            <person name="Jeffries C."/>
            <person name="Anderson I.J."/>
            <person name="Johnson E."/>
            <person name="Loganathan U."/>
            <person name="Mulhopadhyay B."/>
            <person name="Kyrpides N."/>
            <person name="Woyke T.J."/>
        </authorList>
    </citation>
    <scope>NUCLEOTIDE SEQUENCE [LARGE SCALE GENOMIC DNA]</scope>
    <source>
        <strain evidence="3 4">YK9</strain>
    </source>
</reference>
<dbReference type="Proteomes" id="UP000005387">
    <property type="component" value="Unassembled WGS sequence"/>
</dbReference>
<protein>
    <submittedName>
        <fullName evidence="3">Diguanylate cyclase</fullName>
    </submittedName>
</protein>
<dbReference type="SMART" id="SM00267">
    <property type="entry name" value="GGDEF"/>
    <property type="match status" value="1"/>
</dbReference>
<accession>E0IBD9</accession>
<dbReference type="OrthoDB" id="9759607at2"/>
<dbReference type="FunFam" id="3.30.70.270:FF:000001">
    <property type="entry name" value="Diguanylate cyclase domain protein"/>
    <property type="match status" value="1"/>
</dbReference>
<evidence type="ECO:0000259" key="2">
    <source>
        <dbReference type="PROSITE" id="PS50887"/>
    </source>
</evidence>
<dbReference type="InterPro" id="IPR029787">
    <property type="entry name" value="Nucleotide_cyclase"/>
</dbReference>
<dbReference type="Pfam" id="PF00990">
    <property type="entry name" value="GGDEF"/>
    <property type="match status" value="1"/>
</dbReference>
<name>E0IBD9_9BACL</name>
<dbReference type="CDD" id="cd01949">
    <property type="entry name" value="GGDEF"/>
    <property type="match status" value="1"/>
</dbReference>
<feature type="transmembrane region" description="Helical" evidence="1">
    <location>
        <begin position="27"/>
        <end position="45"/>
    </location>
</feature>
<dbReference type="GO" id="GO:0052621">
    <property type="term" value="F:diguanylate cyclase activity"/>
    <property type="evidence" value="ECO:0007669"/>
    <property type="project" value="TreeGrafter"/>
</dbReference>
<dbReference type="RefSeq" id="WP_006038966.1">
    <property type="nucleotide sequence ID" value="NZ_AEDD01000008.1"/>
</dbReference>
<organism evidence="3 4">
    <name type="scientific">Paenibacillus curdlanolyticus YK9</name>
    <dbReference type="NCBI Taxonomy" id="717606"/>
    <lineage>
        <taxon>Bacteria</taxon>
        <taxon>Bacillati</taxon>
        <taxon>Bacillota</taxon>
        <taxon>Bacilli</taxon>
        <taxon>Bacillales</taxon>
        <taxon>Paenibacillaceae</taxon>
        <taxon>Paenibacillus</taxon>
    </lineage>
</organism>
<dbReference type="PANTHER" id="PTHR45138:SF9">
    <property type="entry name" value="DIGUANYLATE CYCLASE DGCM-RELATED"/>
    <property type="match status" value="1"/>
</dbReference>
<keyword evidence="1" id="KW-1133">Transmembrane helix</keyword>
<feature type="transmembrane region" description="Helical" evidence="1">
    <location>
        <begin position="126"/>
        <end position="147"/>
    </location>
</feature>
<evidence type="ECO:0000256" key="1">
    <source>
        <dbReference type="SAM" id="Phobius"/>
    </source>
</evidence>
<dbReference type="NCBIfam" id="TIGR00254">
    <property type="entry name" value="GGDEF"/>
    <property type="match status" value="1"/>
</dbReference>
<dbReference type="eggNOG" id="COG3706">
    <property type="taxonomic scope" value="Bacteria"/>
</dbReference>
<dbReference type="STRING" id="717606.PaecuDRAFT_2978"/>
<keyword evidence="1" id="KW-0472">Membrane</keyword>
<dbReference type="PANTHER" id="PTHR45138">
    <property type="entry name" value="REGULATORY COMPONENTS OF SENSORY TRANSDUCTION SYSTEM"/>
    <property type="match status" value="1"/>
</dbReference>
<gene>
    <name evidence="3" type="ORF">PaecuDRAFT_2978</name>
</gene>
<dbReference type="SUPFAM" id="SSF55073">
    <property type="entry name" value="Nucleotide cyclase"/>
    <property type="match status" value="1"/>
</dbReference>
<dbReference type="EMBL" id="AEDD01000008">
    <property type="protein sequence ID" value="EFM10019.1"/>
    <property type="molecule type" value="Genomic_DNA"/>
</dbReference>